<gene>
    <name evidence="2" type="ORF">Aru02nite_70830</name>
</gene>
<dbReference type="Gene3D" id="3.40.50.720">
    <property type="entry name" value="NAD(P)-binding Rossmann-like Domain"/>
    <property type="match status" value="1"/>
</dbReference>
<dbReference type="RefSeq" id="WP_203664860.1">
    <property type="nucleotide sequence ID" value="NZ_BAAAZM010000029.1"/>
</dbReference>
<evidence type="ECO:0000313" key="3">
    <source>
        <dbReference type="Proteomes" id="UP000612808"/>
    </source>
</evidence>
<proteinExistence type="predicted"/>
<organism evidence="2 3">
    <name type="scientific">Actinocatenispora rupis</name>
    <dbReference type="NCBI Taxonomy" id="519421"/>
    <lineage>
        <taxon>Bacteria</taxon>
        <taxon>Bacillati</taxon>
        <taxon>Actinomycetota</taxon>
        <taxon>Actinomycetes</taxon>
        <taxon>Micromonosporales</taxon>
        <taxon>Micromonosporaceae</taxon>
        <taxon>Actinocatenispora</taxon>
    </lineage>
</organism>
<dbReference type="Proteomes" id="UP000612808">
    <property type="component" value="Unassembled WGS sequence"/>
</dbReference>
<comment type="caution">
    <text evidence="2">The sequence shown here is derived from an EMBL/GenBank/DDBJ whole genome shotgun (WGS) entry which is preliminary data.</text>
</comment>
<keyword evidence="3" id="KW-1185">Reference proteome</keyword>
<dbReference type="InterPro" id="IPR008030">
    <property type="entry name" value="NmrA-like"/>
</dbReference>
<dbReference type="InterPro" id="IPR036291">
    <property type="entry name" value="NAD(P)-bd_dom_sf"/>
</dbReference>
<dbReference type="CDD" id="cd05269">
    <property type="entry name" value="TMR_SDR_a"/>
    <property type="match status" value="1"/>
</dbReference>
<evidence type="ECO:0000313" key="2">
    <source>
        <dbReference type="EMBL" id="GID16194.1"/>
    </source>
</evidence>
<accession>A0A8J3JGC1</accession>
<dbReference type="Gene3D" id="3.90.25.10">
    <property type="entry name" value="UDP-galactose 4-epimerase, domain 1"/>
    <property type="match status" value="1"/>
</dbReference>
<dbReference type="Pfam" id="PF05368">
    <property type="entry name" value="NmrA"/>
    <property type="match status" value="1"/>
</dbReference>
<dbReference type="PANTHER" id="PTHR47129:SF1">
    <property type="entry name" value="NMRA-LIKE DOMAIN-CONTAINING PROTEIN"/>
    <property type="match status" value="1"/>
</dbReference>
<dbReference type="InterPro" id="IPR052718">
    <property type="entry name" value="NmrA-type_oxidoreductase"/>
</dbReference>
<dbReference type="AlphaFoldDB" id="A0A8J3JGC1"/>
<evidence type="ECO:0000259" key="1">
    <source>
        <dbReference type="Pfam" id="PF05368"/>
    </source>
</evidence>
<feature type="domain" description="NmrA-like" evidence="1">
    <location>
        <begin position="2"/>
        <end position="221"/>
    </location>
</feature>
<protein>
    <submittedName>
        <fullName evidence="2">NAD(P)-dependent oxidoreductase</fullName>
    </submittedName>
</protein>
<dbReference type="SUPFAM" id="SSF51735">
    <property type="entry name" value="NAD(P)-binding Rossmann-fold domains"/>
    <property type="match status" value="1"/>
</dbReference>
<name>A0A8J3JGC1_9ACTN</name>
<reference evidence="2" key="1">
    <citation type="submission" date="2021-01" db="EMBL/GenBank/DDBJ databases">
        <title>Whole genome shotgun sequence of Actinocatenispora rupis NBRC 107355.</title>
        <authorList>
            <person name="Komaki H."/>
            <person name="Tamura T."/>
        </authorList>
    </citation>
    <scope>NUCLEOTIDE SEQUENCE</scope>
    <source>
        <strain evidence="2">NBRC 107355</strain>
    </source>
</reference>
<sequence>MTILVTGATGALGGRIVAHLLDRVPAAEIAVSVRDAGRAADLAAAGVDVRQADFDDAASVRRAFDGVDRLVLVSTNGSDDQRLAQHATAVRAAADAGVGFLAYTSVTAADADSVAGLAEVHGGTERAIRDTGIPFSFLRNNMYHENYTGQLAAAYDRGALVTATGSGRLASAARDDYAEAAAVVASTPGHDRTVYELTGPRAWTFDELAAIATGITGRPLAHVGAADADLAQGLRDAGLPGFLADTLVAIDVAVRAGRLAEVRPDLPKLLGRAPVDIADAARAALA</sequence>
<dbReference type="PANTHER" id="PTHR47129">
    <property type="entry name" value="QUINONE OXIDOREDUCTASE 2"/>
    <property type="match status" value="1"/>
</dbReference>
<dbReference type="EMBL" id="BOMB01000054">
    <property type="protein sequence ID" value="GID16194.1"/>
    <property type="molecule type" value="Genomic_DNA"/>
</dbReference>